<dbReference type="EMBL" id="CP039543">
    <property type="protein sequence ID" value="QJT07858.1"/>
    <property type="molecule type" value="Genomic_DNA"/>
</dbReference>
<sequence length="182" mass="20774">MGLASQPGRVHRLRGPRRQKVLHPDAIKLKRPHPNCKCTLQPVKATASNTRKVNNGREQNHLHSVSMGSDTVGIKDAGKLLHELYGPKEKDYWHSTPMETWLGYESPFLVKGLQKKVRRTLKQKAIDYEDCSNWSTQFKAMAESYSYWDAFIDGYRYGSNAHSKVIQRIENNITASDCDSNN</sequence>
<evidence type="ECO:0000313" key="1">
    <source>
        <dbReference type="EMBL" id="QJT07858.1"/>
    </source>
</evidence>
<proteinExistence type="predicted"/>
<evidence type="ECO:0000313" key="2">
    <source>
        <dbReference type="Proteomes" id="UP000503251"/>
    </source>
</evidence>
<dbReference type="RefSeq" id="WP_171266472.1">
    <property type="nucleotide sequence ID" value="NZ_CP039543.1"/>
</dbReference>
<organism evidence="1 2">
    <name type="scientific">Oceanidesulfovibrio marinus</name>
    <dbReference type="NCBI Taxonomy" id="370038"/>
    <lineage>
        <taxon>Bacteria</taxon>
        <taxon>Pseudomonadati</taxon>
        <taxon>Thermodesulfobacteriota</taxon>
        <taxon>Desulfovibrionia</taxon>
        <taxon>Desulfovibrionales</taxon>
        <taxon>Desulfovibrionaceae</taxon>
        <taxon>Oceanidesulfovibrio</taxon>
    </lineage>
</organism>
<gene>
    <name evidence="1" type="ORF">E8L03_02460</name>
</gene>
<reference evidence="1 2" key="1">
    <citation type="submission" date="2019-04" db="EMBL/GenBank/DDBJ databases">
        <title>Isolation and culture of sulfate reducing bacteria from the cold seep of the South China Sea.</title>
        <authorList>
            <person name="Sun C."/>
            <person name="Liu R."/>
        </authorList>
    </citation>
    <scope>NUCLEOTIDE SEQUENCE [LARGE SCALE GENOMIC DNA]</scope>
    <source>
        <strain evidence="1 2">CS1</strain>
    </source>
</reference>
<protein>
    <submittedName>
        <fullName evidence="1">Uncharacterized protein</fullName>
    </submittedName>
</protein>
<accession>A0ABX6NB90</accession>
<name>A0ABX6NB90_9BACT</name>
<keyword evidence="2" id="KW-1185">Reference proteome</keyword>
<dbReference type="Proteomes" id="UP000503251">
    <property type="component" value="Chromosome"/>
</dbReference>